<keyword evidence="3" id="KW-0808">Transferase</keyword>
<dbReference type="Gene3D" id="3.90.550.10">
    <property type="entry name" value="Spore Coat Polysaccharide Biosynthesis Protein SpsA, Chain A"/>
    <property type="match status" value="1"/>
</dbReference>
<protein>
    <submittedName>
        <fullName evidence="6">Glycosyltransferase</fullName>
    </submittedName>
</protein>
<dbReference type="Pfam" id="PF00535">
    <property type="entry name" value="Glycos_transf_2"/>
    <property type="match status" value="1"/>
</dbReference>
<dbReference type="PANTHER" id="PTHR43630">
    <property type="entry name" value="POLY-BETA-1,6-N-ACETYL-D-GLUCOSAMINE SYNTHASE"/>
    <property type="match status" value="1"/>
</dbReference>
<sequence>MILTIISLLFVTGAVLCVDLLLIILWKPEGNSLAKYVSKECPKVSVLVAARNEQATLERCINALLELEYPTTQLEIFIGNDHSTDSTLEIAQSYANKYEHISVVDIQGNLGHARGKANVLAHLANLASGDFLFITDADVAVPHGWIKGMLQGFKNNKVAIVTGVTGIENSFYQDTDWLFALGMVKVITDLGQPVTCMGNNMAISKEAYMSVGGYENIPFSITEDFELFKQVRKKKYDVVQLYRNDVFGLSLPAANIHQILNQRKRWMKGAVQLPFPIVSLLALQAIYYPAIVLLLCLVPLYGIILALLKIFLQSYFIRKAQITLHKKPINLKFIKYEAYSLLLSMASSIFYLLPIKTVWKGRKY</sequence>
<proteinExistence type="inferred from homology"/>
<evidence type="ECO:0000259" key="5">
    <source>
        <dbReference type="Pfam" id="PF00535"/>
    </source>
</evidence>
<name>A0A937K0J5_9BACT</name>
<comment type="caution">
    <text evidence="6">The sequence shown here is derived from an EMBL/GenBank/DDBJ whole genome shotgun (WGS) entry which is preliminary data.</text>
</comment>
<feature type="transmembrane region" description="Helical" evidence="4">
    <location>
        <begin position="6"/>
        <end position="26"/>
    </location>
</feature>
<evidence type="ECO:0000313" key="6">
    <source>
        <dbReference type="EMBL" id="MBL3655632.1"/>
    </source>
</evidence>
<reference evidence="6" key="1">
    <citation type="submission" date="2021-01" db="EMBL/GenBank/DDBJ databases">
        <title>Fulvivirga kasyanovii gen. nov., sp nov., a novel member of the phylum Bacteroidetes isolated from seawater in a mussel farm.</title>
        <authorList>
            <person name="Zhao L.-H."/>
            <person name="Wang Z.-J."/>
        </authorList>
    </citation>
    <scope>NUCLEOTIDE SEQUENCE</scope>
    <source>
        <strain evidence="6">2943</strain>
    </source>
</reference>
<evidence type="ECO:0000313" key="7">
    <source>
        <dbReference type="Proteomes" id="UP000659388"/>
    </source>
</evidence>
<organism evidence="6 7">
    <name type="scientific">Fulvivirga sediminis</name>
    <dbReference type="NCBI Taxonomy" id="2803949"/>
    <lineage>
        <taxon>Bacteria</taxon>
        <taxon>Pseudomonadati</taxon>
        <taxon>Bacteroidota</taxon>
        <taxon>Cytophagia</taxon>
        <taxon>Cytophagales</taxon>
        <taxon>Fulvivirgaceae</taxon>
        <taxon>Fulvivirga</taxon>
    </lineage>
</organism>
<evidence type="ECO:0000256" key="1">
    <source>
        <dbReference type="ARBA" id="ARBA00006739"/>
    </source>
</evidence>
<feature type="domain" description="Glycosyltransferase 2-like" evidence="5">
    <location>
        <begin position="45"/>
        <end position="168"/>
    </location>
</feature>
<accession>A0A937K0J5</accession>
<keyword evidence="4" id="KW-1133">Transmembrane helix</keyword>
<dbReference type="InterPro" id="IPR029044">
    <property type="entry name" value="Nucleotide-diphossugar_trans"/>
</dbReference>
<feature type="transmembrane region" description="Helical" evidence="4">
    <location>
        <begin position="269"/>
        <end position="286"/>
    </location>
</feature>
<dbReference type="Proteomes" id="UP000659388">
    <property type="component" value="Unassembled WGS sequence"/>
</dbReference>
<dbReference type="RefSeq" id="WP_202243293.1">
    <property type="nucleotide sequence ID" value="NZ_JAESIY010000002.1"/>
</dbReference>
<gene>
    <name evidence="6" type="ORF">JL102_05800</name>
</gene>
<dbReference type="PANTHER" id="PTHR43630:SF1">
    <property type="entry name" value="POLY-BETA-1,6-N-ACETYL-D-GLUCOSAMINE SYNTHASE"/>
    <property type="match status" value="1"/>
</dbReference>
<feature type="transmembrane region" description="Helical" evidence="4">
    <location>
        <begin position="292"/>
        <end position="312"/>
    </location>
</feature>
<evidence type="ECO:0000256" key="3">
    <source>
        <dbReference type="ARBA" id="ARBA00022679"/>
    </source>
</evidence>
<feature type="transmembrane region" description="Helical" evidence="4">
    <location>
        <begin position="333"/>
        <end position="353"/>
    </location>
</feature>
<dbReference type="EMBL" id="JAESIY010000002">
    <property type="protein sequence ID" value="MBL3655632.1"/>
    <property type="molecule type" value="Genomic_DNA"/>
</dbReference>
<keyword evidence="4" id="KW-0812">Transmembrane</keyword>
<keyword evidence="4" id="KW-0472">Membrane</keyword>
<keyword evidence="2" id="KW-0328">Glycosyltransferase</keyword>
<dbReference type="GO" id="GO:0016757">
    <property type="term" value="F:glycosyltransferase activity"/>
    <property type="evidence" value="ECO:0007669"/>
    <property type="project" value="UniProtKB-KW"/>
</dbReference>
<dbReference type="AlphaFoldDB" id="A0A937K0J5"/>
<dbReference type="SUPFAM" id="SSF53448">
    <property type="entry name" value="Nucleotide-diphospho-sugar transferases"/>
    <property type="match status" value="1"/>
</dbReference>
<evidence type="ECO:0000256" key="2">
    <source>
        <dbReference type="ARBA" id="ARBA00022676"/>
    </source>
</evidence>
<keyword evidence="7" id="KW-1185">Reference proteome</keyword>
<dbReference type="InterPro" id="IPR001173">
    <property type="entry name" value="Glyco_trans_2-like"/>
</dbReference>
<comment type="similarity">
    <text evidence="1">Belongs to the glycosyltransferase 2 family.</text>
</comment>
<evidence type="ECO:0000256" key="4">
    <source>
        <dbReference type="SAM" id="Phobius"/>
    </source>
</evidence>